<keyword evidence="2" id="KW-0862">Zinc</keyword>
<dbReference type="Gene3D" id="3.30.1360.130">
    <property type="entry name" value="Dipeptide transport protein"/>
    <property type="match status" value="1"/>
</dbReference>
<feature type="binding site" evidence="2">
    <location>
        <position position="10"/>
    </location>
    <ligand>
        <name>Zn(2+)</name>
        <dbReference type="ChEBI" id="CHEBI:29105"/>
        <label>1</label>
    </ligand>
</feature>
<dbReference type="Proteomes" id="UP000005384">
    <property type="component" value="Unassembled WGS sequence"/>
</dbReference>
<dbReference type="InterPro" id="IPR007035">
    <property type="entry name" value="Peptidase_M55"/>
</dbReference>
<dbReference type="RefSeq" id="WP_006782961.1">
    <property type="nucleotide sequence ID" value="NZ_CP040506.1"/>
</dbReference>
<dbReference type="InterPro" id="IPR036177">
    <property type="entry name" value="Peptidase_M55_sf"/>
</dbReference>
<protein>
    <recommendedName>
        <fullName evidence="5">Peptidase M55 D-aminopeptidase</fullName>
    </recommendedName>
</protein>
<proteinExistence type="predicted"/>
<evidence type="ECO:0000313" key="3">
    <source>
        <dbReference type="EMBL" id="EHI57066.1"/>
    </source>
</evidence>
<dbReference type="EMBL" id="ADLN01000127">
    <property type="protein sequence ID" value="EHI57066.1"/>
    <property type="molecule type" value="Genomic_DNA"/>
</dbReference>
<dbReference type="InterPro" id="IPR027476">
    <property type="entry name" value="DppA_N"/>
</dbReference>
<keyword evidence="2" id="KW-0479">Metal-binding</keyword>
<dbReference type="SUPFAM" id="SSF63992">
    <property type="entry name" value="Dipeptide transport protein"/>
    <property type="match status" value="1"/>
</dbReference>
<dbReference type="HOGENOM" id="CLU_086038_1_0_9"/>
<keyword evidence="4" id="KW-1185">Reference proteome</keyword>
<dbReference type="GO" id="GO:0046872">
    <property type="term" value="F:metal ion binding"/>
    <property type="evidence" value="ECO:0007669"/>
    <property type="project" value="UniProtKB-KW"/>
</dbReference>
<dbReference type="PIRSF" id="PIRSF015853">
    <property type="entry name" value="Pep_DppA"/>
    <property type="match status" value="1"/>
</dbReference>
<accession>G5IN95</accession>
<evidence type="ECO:0000256" key="1">
    <source>
        <dbReference type="PIRSR" id="PIRSR015853-1"/>
    </source>
</evidence>
<feature type="binding site" evidence="2">
    <location>
        <position position="8"/>
    </location>
    <ligand>
        <name>Zn(2+)</name>
        <dbReference type="ChEBI" id="CHEBI:29105"/>
        <label>1</label>
    </ligand>
</feature>
<feature type="binding site" evidence="2">
    <location>
        <position position="134"/>
    </location>
    <ligand>
        <name>Zn(2+)</name>
        <dbReference type="ChEBI" id="CHEBI:29105"/>
        <label>2</label>
    </ligand>
</feature>
<gene>
    <name evidence="3" type="ORF">HMPREF9473_04973</name>
</gene>
<comment type="caution">
    <text evidence="3">The sequence shown here is derived from an EMBL/GenBank/DDBJ whole genome shotgun (WGS) entry which is preliminary data.</text>
</comment>
<name>G5IN95_9FIRM</name>
<feature type="binding site" evidence="2">
    <location>
        <position position="104"/>
    </location>
    <ligand>
        <name>Zn(2+)</name>
        <dbReference type="ChEBI" id="CHEBI:29105"/>
        <label>2</label>
    </ligand>
</feature>
<reference evidence="3 4" key="1">
    <citation type="submission" date="2011-08" db="EMBL/GenBank/DDBJ databases">
        <title>The Genome Sequence of Clostridium hathewayi WAL-18680.</title>
        <authorList>
            <consortium name="The Broad Institute Genome Sequencing Platform"/>
            <person name="Earl A."/>
            <person name="Ward D."/>
            <person name="Feldgarden M."/>
            <person name="Gevers D."/>
            <person name="Finegold S.M."/>
            <person name="Summanen P.H."/>
            <person name="Molitoris D.R."/>
            <person name="Song M."/>
            <person name="Daigneault M."/>
            <person name="Allen-Vercoe E."/>
            <person name="Young S.K."/>
            <person name="Zeng Q."/>
            <person name="Gargeya S."/>
            <person name="Fitzgerald M."/>
            <person name="Haas B."/>
            <person name="Abouelleil A."/>
            <person name="Alvarado L."/>
            <person name="Arachchi H.M."/>
            <person name="Berlin A."/>
            <person name="Brown A."/>
            <person name="Chapman S.B."/>
            <person name="Chen Z."/>
            <person name="Dunbar C."/>
            <person name="Freedman E."/>
            <person name="Gearin G."/>
            <person name="Gellesch M."/>
            <person name="Goldberg J."/>
            <person name="Griggs A."/>
            <person name="Gujja S."/>
            <person name="Heiman D."/>
            <person name="Howarth C."/>
            <person name="Larson L."/>
            <person name="Lui A."/>
            <person name="MacDonald P.J.P."/>
            <person name="Montmayeur A."/>
            <person name="Murphy C."/>
            <person name="Neiman D."/>
            <person name="Pearson M."/>
            <person name="Priest M."/>
            <person name="Roberts A."/>
            <person name="Saif S."/>
            <person name="Shea T."/>
            <person name="Shenoy N."/>
            <person name="Sisk P."/>
            <person name="Stolte C."/>
            <person name="Sykes S."/>
            <person name="Wortman J."/>
            <person name="Nusbaum C."/>
            <person name="Birren B."/>
        </authorList>
    </citation>
    <scope>NUCLEOTIDE SEQUENCE [LARGE SCALE GENOMIC DNA]</scope>
    <source>
        <strain evidence="3 4">WAL-18680</strain>
    </source>
</reference>
<evidence type="ECO:0000313" key="4">
    <source>
        <dbReference type="Proteomes" id="UP000005384"/>
    </source>
</evidence>
<evidence type="ECO:0008006" key="5">
    <source>
        <dbReference type="Google" id="ProtNLM"/>
    </source>
</evidence>
<evidence type="ECO:0000256" key="2">
    <source>
        <dbReference type="PIRSR" id="PIRSR015853-2"/>
    </source>
</evidence>
<dbReference type="PATRIC" id="fig|742737.3.peg.4958"/>
<feature type="binding site" evidence="2">
    <location>
        <position position="8"/>
    </location>
    <ligand>
        <name>Zn(2+)</name>
        <dbReference type="ChEBI" id="CHEBI:29105"/>
        <label>2</label>
    </ligand>
</feature>
<dbReference type="Pfam" id="PF04951">
    <property type="entry name" value="Peptidase_M55"/>
    <property type="match status" value="1"/>
</dbReference>
<dbReference type="AlphaFoldDB" id="G5IN95"/>
<organism evidence="3 4">
    <name type="scientific">Hungatella hathewayi WAL-18680</name>
    <dbReference type="NCBI Taxonomy" id="742737"/>
    <lineage>
        <taxon>Bacteria</taxon>
        <taxon>Bacillati</taxon>
        <taxon>Bacillota</taxon>
        <taxon>Clostridia</taxon>
        <taxon>Lachnospirales</taxon>
        <taxon>Lachnospiraceae</taxon>
        <taxon>Hungatella</taxon>
    </lineage>
</organism>
<feature type="active site" description="Nucleophile" evidence="1">
    <location>
        <position position="115"/>
    </location>
</feature>
<dbReference type="CDD" id="cd08663">
    <property type="entry name" value="DAP_dppA_1"/>
    <property type="match status" value="1"/>
</dbReference>
<sequence length="277" mass="29557">MKVLISADAEGITGIFKKSQVTPGRPDYGQLRSLMAHDVNAAIRGAFAGGATEVVVNDSHNYDDNILLVDLDPRASLMSGTDKPLIMAEGLAEQVDALMLVGYHSRKGAKGVISHTYYYPIVVDAAVNGVPFGEAEFVSHVAGYYGVPTVLLTGDDCVTASAEKQIPGIHTAVVKKVIGNGSAQLYHPEKTGKLIEEAAKAAVSEYRTIAPVKLEGPMTLTITFAAATQAVHACKVPGFTLSKEQDNVVSYTCDDYLELYKAFLDALWQAAAFNDQC</sequence>
<dbReference type="Gene3D" id="3.40.50.10780">
    <property type="entry name" value="Dipeptide transport protein"/>
    <property type="match status" value="1"/>
</dbReference>
<feature type="binding site" evidence="2">
    <location>
        <position position="60"/>
    </location>
    <ligand>
        <name>Zn(2+)</name>
        <dbReference type="ChEBI" id="CHEBI:29105"/>
        <label>2</label>
    </ligand>
</feature>